<dbReference type="Proteomes" id="UP001431209">
    <property type="component" value="Unassembled WGS sequence"/>
</dbReference>
<feature type="transmembrane region" description="Helical" evidence="1">
    <location>
        <begin position="6"/>
        <end position="26"/>
    </location>
</feature>
<feature type="transmembrane region" description="Helical" evidence="1">
    <location>
        <begin position="85"/>
        <end position="111"/>
    </location>
</feature>
<feature type="transmembrane region" description="Helical" evidence="1">
    <location>
        <begin position="57"/>
        <end position="73"/>
    </location>
</feature>
<gene>
    <name evidence="2" type="ORF">AKO1_001048</name>
</gene>
<dbReference type="InterPro" id="IPR037997">
    <property type="entry name" value="Dgk1-like"/>
</dbReference>
<protein>
    <submittedName>
        <fullName evidence="2">CTP-dependent diacylglycerol kinase</fullName>
    </submittedName>
</protein>
<comment type="caution">
    <text evidence="2">The sequence shown here is derived from an EMBL/GenBank/DDBJ whole genome shotgun (WGS) entry which is preliminary data.</text>
</comment>
<name>A0AAW2ZEN5_9EUKA</name>
<keyword evidence="2" id="KW-0418">Kinase</keyword>
<reference evidence="2 3" key="1">
    <citation type="submission" date="2024-03" db="EMBL/GenBank/DDBJ databases">
        <title>The Acrasis kona genome and developmental transcriptomes reveal deep origins of eukaryotic multicellular pathways.</title>
        <authorList>
            <person name="Sheikh S."/>
            <person name="Fu C.-J."/>
            <person name="Brown M.W."/>
            <person name="Baldauf S.L."/>
        </authorList>
    </citation>
    <scope>NUCLEOTIDE SEQUENCE [LARGE SCALE GENOMIC DNA]</scope>
    <source>
        <strain evidence="2 3">ATCC MYA-3509</strain>
    </source>
</reference>
<feature type="transmembrane region" description="Helical" evidence="1">
    <location>
        <begin position="132"/>
        <end position="156"/>
    </location>
</feature>
<evidence type="ECO:0000256" key="1">
    <source>
        <dbReference type="SAM" id="Phobius"/>
    </source>
</evidence>
<dbReference type="EMBL" id="JAOPGA020001311">
    <property type="protein sequence ID" value="KAL0487161.1"/>
    <property type="molecule type" value="Genomic_DNA"/>
</dbReference>
<sequence>MASPVQIMLWVLLVLVSVSIVLAYLLRGKAVKQSVQELLGVGKKKVAKLLSEFRRKTFHLLGLLVPVIYYASLKRKFLTQWQGVAIVGSIASIMLLVDILRLTVPAFNNLFIKSMGGLMRKKEQERINGSTYYMIGCAATMALFNPTIAIVSLLFLDLGDLMAALVGLSFGRIKIYGGKSLEGCIACFLTCCVVGLIGFSNVRLSEYITVAGALAATLTELFFDQINDNLTIPLVSGLVMTVAKIRLGVSIPLY</sequence>
<dbReference type="AlphaFoldDB" id="A0AAW2ZEN5"/>
<evidence type="ECO:0000313" key="2">
    <source>
        <dbReference type="EMBL" id="KAL0487161.1"/>
    </source>
</evidence>
<dbReference type="PANTHER" id="PTHR31303:SF1">
    <property type="entry name" value="CTP-DEPENDENT DIACYLGLYCEROL KINASE 1"/>
    <property type="match status" value="1"/>
</dbReference>
<accession>A0AAW2ZEN5</accession>
<keyword evidence="2" id="KW-0808">Transferase</keyword>
<dbReference type="PANTHER" id="PTHR31303">
    <property type="entry name" value="CTP-DEPENDENT DIACYLGLYCEROL KINASE 1"/>
    <property type="match status" value="1"/>
</dbReference>
<evidence type="ECO:0000313" key="3">
    <source>
        <dbReference type="Proteomes" id="UP001431209"/>
    </source>
</evidence>
<keyword evidence="1" id="KW-1133">Transmembrane helix</keyword>
<proteinExistence type="predicted"/>
<keyword evidence="1" id="KW-0812">Transmembrane</keyword>
<dbReference type="GO" id="GO:0004143">
    <property type="term" value="F:ATP-dependent diacylglycerol kinase activity"/>
    <property type="evidence" value="ECO:0007669"/>
    <property type="project" value="InterPro"/>
</dbReference>
<organism evidence="2 3">
    <name type="scientific">Acrasis kona</name>
    <dbReference type="NCBI Taxonomy" id="1008807"/>
    <lineage>
        <taxon>Eukaryota</taxon>
        <taxon>Discoba</taxon>
        <taxon>Heterolobosea</taxon>
        <taxon>Tetramitia</taxon>
        <taxon>Eutetramitia</taxon>
        <taxon>Acrasidae</taxon>
        <taxon>Acrasis</taxon>
    </lineage>
</organism>
<feature type="transmembrane region" description="Helical" evidence="1">
    <location>
        <begin position="176"/>
        <end position="199"/>
    </location>
</feature>
<keyword evidence="3" id="KW-1185">Reference proteome</keyword>
<keyword evidence="1" id="KW-0472">Membrane</keyword>